<evidence type="ECO:0000313" key="4">
    <source>
        <dbReference type="Proteomes" id="UP000285604"/>
    </source>
</evidence>
<dbReference type="Gene3D" id="1.25.40.10">
    <property type="entry name" value="Tetratricopeptide repeat domain"/>
    <property type="match status" value="1"/>
</dbReference>
<keyword evidence="1" id="KW-0802">TPR repeat</keyword>
<protein>
    <submittedName>
        <fullName evidence="3">CHAT domain-containing protein</fullName>
    </submittedName>
</protein>
<dbReference type="InterPro" id="IPR024983">
    <property type="entry name" value="CHAT_dom"/>
</dbReference>
<comment type="caution">
    <text evidence="3">The sequence shown here is derived from an EMBL/GenBank/DDBJ whole genome shotgun (WGS) entry which is preliminary data.</text>
</comment>
<dbReference type="PANTHER" id="PTHR10098:SF108">
    <property type="entry name" value="TETRATRICOPEPTIDE REPEAT PROTEIN 28"/>
    <property type="match status" value="1"/>
</dbReference>
<evidence type="ECO:0000256" key="1">
    <source>
        <dbReference type="PROSITE-ProRule" id="PRU00339"/>
    </source>
</evidence>
<dbReference type="PANTHER" id="PTHR10098">
    <property type="entry name" value="RAPSYN-RELATED"/>
    <property type="match status" value="1"/>
</dbReference>
<gene>
    <name evidence="3" type="ORF">DXA63_05960</name>
</gene>
<dbReference type="AlphaFoldDB" id="A0AA92WEJ1"/>
<dbReference type="SUPFAM" id="SSF48452">
    <property type="entry name" value="TPR-like"/>
    <property type="match status" value="1"/>
</dbReference>
<dbReference type="SMART" id="SM00028">
    <property type="entry name" value="TPR"/>
    <property type="match status" value="1"/>
</dbReference>
<sequence>MLHYTDRLLFLRSGDTYSAAMSNLARYYLLAHEPDSAILCEKKNIAEKLKLYPRENRIFGLSYLNIGEAYAAKGDYRQALEYTKQAMTHLRYDRDQRRVLANLVKYSYKCRQTGATGEYLTRLYRQNREDLVKFFADLTLQEKNEYLKKNRRFYQNFMPQYADVLKSDSLNQILYDATILVKGILLGSELGFRKELMRNGNPDLIRKYEQLKINKRVLLRSQMEPSKGKIGDFSALERETNLLEDSLIVALKAYGDYTRFMNYTWKDIQKKLGPNSVAIEFLSFEPVNSGKDSLGVGEKTQRTYAALLLKMKSSAPLMISLGSEKDFDSSRDKQVLTDSLIWKPLVDELAGVDTVYFSPVGRLYTIPIEYSSMLEGKEVYRLTSTRIIAENSHSWKHGGNAVLYGDIDYDAEPLVVKKKPEVSVFSDGLNKMRGWGDDLNARGYSFYPLDYSKDEVLNARKELRRKRVRCQLYSGDKASEESFKALSGQEVQILHLSTHGAYVPPSKVKYRKADYNMNFLLEDHDLGGITSEDIDMTHSFLMMAGGNNTLNCDTVAYSDNDGIFTAQEISQLDFRGLKLVVLSACESGLGKISSEGVDGLQRGFKKAGAQAIIMSLRSVKDKETAEFMTCFYRNLVHSPIHKSFQLTVNEMKQKYPSNPENWNSFILLDAI</sequence>
<organism evidence="3 4">
    <name type="scientific">Segatella copri</name>
    <dbReference type="NCBI Taxonomy" id="165179"/>
    <lineage>
        <taxon>Bacteria</taxon>
        <taxon>Pseudomonadati</taxon>
        <taxon>Bacteroidota</taxon>
        <taxon>Bacteroidia</taxon>
        <taxon>Bacteroidales</taxon>
        <taxon>Prevotellaceae</taxon>
        <taxon>Segatella</taxon>
    </lineage>
</organism>
<evidence type="ECO:0000259" key="2">
    <source>
        <dbReference type="Pfam" id="PF12770"/>
    </source>
</evidence>
<dbReference type="Pfam" id="PF12770">
    <property type="entry name" value="CHAT"/>
    <property type="match status" value="1"/>
</dbReference>
<dbReference type="InterPro" id="IPR011990">
    <property type="entry name" value="TPR-like_helical_dom_sf"/>
</dbReference>
<proteinExistence type="predicted"/>
<evidence type="ECO:0000313" key="3">
    <source>
        <dbReference type="EMBL" id="RGX96235.1"/>
    </source>
</evidence>
<dbReference type="Proteomes" id="UP000285604">
    <property type="component" value="Unassembled WGS sequence"/>
</dbReference>
<name>A0AA92WEJ1_9BACT</name>
<accession>A0AA92WEJ1</accession>
<dbReference type="InterPro" id="IPR019734">
    <property type="entry name" value="TPR_rpt"/>
</dbReference>
<reference evidence="3 4" key="1">
    <citation type="submission" date="2018-08" db="EMBL/GenBank/DDBJ databases">
        <title>A genome reference for cultivated species of the human gut microbiota.</title>
        <authorList>
            <person name="Zou Y."/>
            <person name="Xue W."/>
            <person name="Luo G."/>
        </authorList>
    </citation>
    <scope>NUCLEOTIDE SEQUENCE [LARGE SCALE GENOMIC DNA]</scope>
    <source>
        <strain evidence="3 4">OF03-3</strain>
    </source>
</reference>
<feature type="domain" description="CHAT" evidence="2">
    <location>
        <begin position="338"/>
        <end position="667"/>
    </location>
</feature>
<dbReference type="EMBL" id="QSCI01000017">
    <property type="protein sequence ID" value="RGX96235.1"/>
    <property type="molecule type" value="Genomic_DNA"/>
</dbReference>
<dbReference type="PROSITE" id="PS50005">
    <property type="entry name" value="TPR"/>
    <property type="match status" value="1"/>
</dbReference>
<feature type="repeat" description="TPR" evidence="1">
    <location>
        <begin position="60"/>
        <end position="93"/>
    </location>
</feature>